<evidence type="ECO:0000313" key="1">
    <source>
        <dbReference type="EMBL" id="RVX39468.1"/>
    </source>
</evidence>
<sequence length="445" mass="46745">MANNVFDLSELRKLIDEQAAVPPRPAEEPPVEEHEALTFPPVLLAPDAELAAAVPAVPLVADAIRLAAWTGSRDVSADGHLGEGDAAAAAAELGLPAARLRLVWIVAVNTGLLRIIGGRVSRGPLSMRLTVEATLEFWDGVVMDVLDRADEGLTGSAVVDGHLAEMLATIYSVRSGVATANLARGILQSHEVACAPGPVEMRRIAAALPAELLEALSLLAYCGLVEQTPAGRTALTPLGVWAIRRDLLREGHDAPTTEEVEVFADLSAAELVEALAKGSATQSAVAGWLERRSPESAARDLIEIAASGTAGQRGTVGAILEELGPEAEAPVRQALDHPMTRRYAASWLHIRDLEAPPLSPEDHTWIAVDSLAALMHLSGPAAGRLDPPEPGEELIKLVAEMPGVGHPDTIAVLDMLATAHDDQAVAKAARKAAMKARSLEHTKLG</sequence>
<protein>
    <submittedName>
        <fullName evidence="1">Uncharacterized protein</fullName>
    </submittedName>
</protein>
<organism evidence="1 2">
    <name type="scientific">Nonomuraea polychroma</name>
    <dbReference type="NCBI Taxonomy" id="46176"/>
    <lineage>
        <taxon>Bacteria</taxon>
        <taxon>Bacillati</taxon>
        <taxon>Actinomycetota</taxon>
        <taxon>Actinomycetes</taxon>
        <taxon>Streptosporangiales</taxon>
        <taxon>Streptosporangiaceae</taxon>
        <taxon>Nonomuraea</taxon>
    </lineage>
</organism>
<evidence type="ECO:0000313" key="2">
    <source>
        <dbReference type="Proteomes" id="UP000284824"/>
    </source>
</evidence>
<reference evidence="1 2" key="1">
    <citation type="submission" date="2019-01" db="EMBL/GenBank/DDBJ databases">
        <title>Sequencing the genomes of 1000 actinobacteria strains.</title>
        <authorList>
            <person name="Klenk H.-P."/>
        </authorList>
    </citation>
    <scope>NUCLEOTIDE SEQUENCE [LARGE SCALE GENOMIC DNA]</scope>
    <source>
        <strain evidence="1 2">DSM 43925</strain>
    </source>
</reference>
<name>A0A438M1X8_9ACTN</name>
<gene>
    <name evidence="1" type="ORF">EDD27_1825</name>
</gene>
<accession>A0A438M1X8</accession>
<dbReference type="OrthoDB" id="3848264at2"/>
<keyword evidence="2" id="KW-1185">Reference proteome</keyword>
<dbReference type="AlphaFoldDB" id="A0A438M1X8"/>
<comment type="caution">
    <text evidence="1">The sequence shown here is derived from an EMBL/GenBank/DDBJ whole genome shotgun (WGS) entry which is preliminary data.</text>
</comment>
<dbReference type="RefSeq" id="WP_127931981.1">
    <property type="nucleotide sequence ID" value="NZ_SAUN01000001.1"/>
</dbReference>
<dbReference type="Proteomes" id="UP000284824">
    <property type="component" value="Unassembled WGS sequence"/>
</dbReference>
<dbReference type="EMBL" id="SAUN01000001">
    <property type="protein sequence ID" value="RVX39468.1"/>
    <property type="molecule type" value="Genomic_DNA"/>
</dbReference>
<proteinExistence type="predicted"/>